<feature type="domain" description="VOC" evidence="1">
    <location>
        <begin position="6"/>
        <end position="134"/>
    </location>
</feature>
<dbReference type="EMBL" id="AYZD01000009">
    <property type="protein sequence ID" value="KRM97088.1"/>
    <property type="molecule type" value="Genomic_DNA"/>
</dbReference>
<organism evidence="2 3">
    <name type="scientific">Liquorilactobacillus aquaticus DSM 21051</name>
    <dbReference type="NCBI Taxonomy" id="1423725"/>
    <lineage>
        <taxon>Bacteria</taxon>
        <taxon>Bacillati</taxon>
        <taxon>Bacillota</taxon>
        <taxon>Bacilli</taxon>
        <taxon>Lactobacillales</taxon>
        <taxon>Lactobacillaceae</taxon>
        <taxon>Liquorilactobacillus</taxon>
    </lineage>
</organism>
<evidence type="ECO:0000313" key="2">
    <source>
        <dbReference type="EMBL" id="KRM97088.1"/>
    </source>
</evidence>
<sequence>MEKNGIIHHIELYVSDLYTSRRFWEVLLIDHLGYKKYQQWERGISYSKGNSPYIVFVQAAKEKLLPAYNRTRVGLNHLAFSISDKKKLAQIRSELNSLGYKELYPEKYPHAGGKKHYALYFEDPDRIKVEVVLEN</sequence>
<protein>
    <submittedName>
        <fullName evidence="2">Glyoxalase bleomycin resistance protein dioxygenase</fullName>
    </submittedName>
</protein>
<dbReference type="STRING" id="1423725.FC19_GL000196"/>
<keyword evidence="2" id="KW-0560">Oxidoreductase</keyword>
<dbReference type="PATRIC" id="fig|1423725.3.peg.200"/>
<dbReference type="InterPro" id="IPR051332">
    <property type="entry name" value="Fosfomycin_Res_Enzymes"/>
</dbReference>
<dbReference type="PANTHER" id="PTHR36113:SF6">
    <property type="entry name" value="FOSFOMYCIN RESISTANCE PROTEIN FOSX"/>
    <property type="match status" value="1"/>
</dbReference>
<gene>
    <name evidence="2" type="ORF">FC19_GL000196</name>
</gene>
<proteinExistence type="predicted"/>
<dbReference type="SUPFAM" id="SSF54593">
    <property type="entry name" value="Glyoxalase/Bleomycin resistance protein/Dihydroxybiphenyl dioxygenase"/>
    <property type="match status" value="1"/>
</dbReference>
<name>A0A0R2CZE6_9LACO</name>
<keyword evidence="2" id="KW-0223">Dioxygenase</keyword>
<dbReference type="Proteomes" id="UP000051015">
    <property type="component" value="Unassembled WGS sequence"/>
</dbReference>
<accession>A0A0R2CZE6</accession>
<dbReference type="InterPro" id="IPR037523">
    <property type="entry name" value="VOC_core"/>
</dbReference>
<dbReference type="Gene3D" id="3.10.180.10">
    <property type="entry name" value="2,3-Dihydroxybiphenyl 1,2-Dioxygenase, domain 1"/>
    <property type="match status" value="1"/>
</dbReference>
<dbReference type="AlphaFoldDB" id="A0A0R2CZE6"/>
<dbReference type="GO" id="GO:0051213">
    <property type="term" value="F:dioxygenase activity"/>
    <property type="evidence" value="ECO:0007669"/>
    <property type="project" value="UniProtKB-KW"/>
</dbReference>
<dbReference type="OrthoDB" id="5296884at2"/>
<dbReference type="InterPro" id="IPR029068">
    <property type="entry name" value="Glyas_Bleomycin-R_OHBP_Dase"/>
</dbReference>
<dbReference type="PANTHER" id="PTHR36113">
    <property type="entry name" value="LYASE, PUTATIVE-RELATED-RELATED"/>
    <property type="match status" value="1"/>
</dbReference>
<dbReference type="PROSITE" id="PS51819">
    <property type="entry name" value="VOC"/>
    <property type="match status" value="1"/>
</dbReference>
<dbReference type="Pfam" id="PF13669">
    <property type="entry name" value="Glyoxalase_4"/>
    <property type="match status" value="1"/>
</dbReference>
<evidence type="ECO:0000313" key="3">
    <source>
        <dbReference type="Proteomes" id="UP000051015"/>
    </source>
</evidence>
<evidence type="ECO:0000259" key="1">
    <source>
        <dbReference type="PROSITE" id="PS51819"/>
    </source>
</evidence>
<comment type="caution">
    <text evidence="2">The sequence shown here is derived from an EMBL/GenBank/DDBJ whole genome shotgun (WGS) entry which is preliminary data.</text>
</comment>
<keyword evidence="3" id="KW-1185">Reference proteome</keyword>
<reference evidence="2 3" key="1">
    <citation type="journal article" date="2015" name="Genome Announc.">
        <title>Expanding the biotechnology potential of lactobacilli through comparative genomics of 213 strains and associated genera.</title>
        <authorList>
            <person name="Sun Z."/>
            <person name="Harris H.M."/>
            <person name="McCann A."/>
            <person name="Guo C."/>
            <person name="Argimon S."/>
            <person name="Zhang W."/>
            <person name="Yang X."/>
            <person name="Jeffery I.B."/>
            <person name="Cooney J.C."/>
            <person name="Kagawa T.F."/>
            <person name="Liu W."/>
            <person name="Song Y."/>
            <person name="Salvetti E."/>
            <person name="Wrobel A."/>
            <person name="Rasinkangas P."/>
            <person name="Parkhill J."/>
            <person name="Rea M.C."/>
            <person name="O'Sullivan O."/>
            <person name="Ritari J."/>
            <person name="Douillard F.P."/>
            <person name="Paul Ross R."/>
            <person name="Yang R."/>
            <person name="Briner A.E."/>
            <person name="Felis G.E."/>
            <person name="de Vos W.M."/>
            <person name="Barrangou R."/>
            <person name="Klaenhammer T.R."/>
            <person name="Caufield P.W."/>
            <person name="Cui Y."/>
            <person name="Zhang H."/>
            <person name="O'Toole P.W."/>
        </authorList>
    </citation>
    <scope>NUCLEOTIDE SEQUENCE [LARGE SCALE GENOMIC DNA]</scope>
    <source>
        <strain evidence="2 3">DSM 21051</strain>
    </source>
</reference>